<keyword evidence="6 7" id="KW-0472">Membrane</keyword>
<evidence type="ECO:0000256" key="5">
    <source>
        <dbReference type="ARBA" id="ARBA00022989"/>
    </source>
</evidence>
<name>A0A6I3SPG0_HELMO</name>
<protein>
    <submittedName>
        <fullName evidence="8">Permease</fullName>
    </submittedName>
</protein>
<dbReference type="InterPro" id="IPR052923">
    <property type="entry name" value="UPF0718"/>
</dbReference>
<dbReference type="GO" id="GO:0005886">
    <property type="term" value="C:plasma membrane"/>
    <property type="evidence" value="ECO:0007669"/>
    <property type="project" value="UniProtKB-SubCell"/>
</dbReference>
<dbReference type="EMBL" id="WNKU01000045">
    <property type="protein sequence ID" value="MTV50924.1"/>
    <property type="molecule type" value="Genomic_DNA"/>
</dbReference>
<feature type="transmembrane region" description="Helical" evidence="7">
    <location>
        <begin position="277"/>
        <end position="293"/>
    </location>
</feature>
<comment type="caution">
    <text evidence="8">The sequence shown here is derived from an EMBL/GenBank/DDBJ whole genome shotgun (WGS) entry which is preliminary data.</text>
</comment>
<feature type="transmembrane region" description="Helical" evidence="7">
    <location>
        <begin position="12"/>
        <end position="36"/>
    </location>
</feature>
<dbReference type="AlphaFoldDB" id="A0A6I3SPG0"/>
<proteinExistence type="inferred from homology"/>
<dbReference type="InterPro" id="IPR005524">
    <property type="entry name" value="DUF318"/>
</dbReference>
<feature type="transmembrane region" description="Helical" evidence="7">
    <location>
        <begin position="300"/>
        <end position="320"/>
    </location>
</feature>
<organism evidence="8 9">
    <name type="scientific">Heliobacterium mobile</name>
    <name type="common">Heliobacillus mobilis</name>
    <dbReference type="NCBI Taxonomy" id="28064"/>
    <lineage>
        <taxon>Bacteria</taxon>
        <taxon>Bacillati</taxon>
        <taxon>Bacillota</taxon>
        <taxon>Clostridia</taxon>
        <taxon>Eubacteriales</taxon>
        <taxon>Heliobacteriaceae</taxon>
        <taxon>Heliobacterium</taxon>
    </lineage>
</organism>
<keyword evidence="4 7" id="KW-0812">Transmembrane</keyword>
<dbReference type="PANTHER" id="PTHR34184">
    <property type="entry name" value="UPF0718 PROTEIN YCGR"/>
    <property type="match status" value="1"/>
</dbReference>
<evidence type="ECO:0000313" key="8">
    <source>
        <dbReference type="EMBL" id="MTV50924.1"/>
    </source>
</evidence>
<dbReference type="PANTHER" id="PTHR34184:SF4">
    <property type="entry name" value="UPF0718 PROTEIN YCGR"/>
    <property type="match status" value="1"/>
</dbReference>
<dbReference type="Proteomes" id="UP000430670">
    <property type="component" value="Unassembled WGS sequence"/>
</dbReference>
<evidence type="ECO:0000256" key="4">
    <source>
        <dbReference type="ARBA" id="ARBA00022692"/>
    </source>
</evidence>
<feature type="transmembrane region" description="Helical" evidence="7">
    <location>
        <begin position="159"/>
        <end position="181"/>
    </location>
</feature>
<reference evidence="8 9" key="1">
    <citation type="submission" date="2019-11" db="EMBL/GenBank/DDBJ databases">
        <title>Whole-genome sequence of a the green, strictly anaerobic photosynthetic bacterium Heliobacillus mobilis DSM 6151.</title>
        <authorList>
            <person name="Kyndt J.A."/>
            <person name="Meyer T.E."/>
        </authorList>
    </citation>
    <scope>NUCLEOTIDE SEQUENCE [LARGE SCALE GENOMIC DNA]</scope>
    <source>
        <strain evidence="8 9">DSM 6151</strain>
    </source>
</reference>
<feature type="transmembrane region" description="Helical" evidence="7">
    <location>
        <begin position="94"/>
        <end position="118"/>
    </location>
</feature>
<evidence type="ECO:0000256" key="7">
    <source>
        <dbReference type="SAM" id="Phobius"/>
    </source>
</evidence>
<keyword evidence="9" id="KW-1185">Reference proteome</keyword>
<feature type="transmembrane region" description="Helical" evidence="7">
    <location>
        <begin position="130"/>
        <end position="153"/>
    </location>
</feature>
<feature type="transmembrane region" description="Helical" evidence="7">
    <location>
        <begin position="48"/>
        <end position="74"/>
    </location>
</feature>
<keyword evidence="3" id="KW-1003">Cell membrane</keyword>
<accession>A0A6I3SPG0</accession>
<dbReference type="OrthoDB" id="9810876at2"/>
<feature type="transmembrane region" description="Helical" evidence="7">
    <location>
        <begin position="340"/>
        <end position="362"/>
    </location>
</feature>
<evidence type="ECO:0000256" key="1">
    <source>
        <dbReference type="ARBA" id="ARBA00004651"/>
    </source>
</evidence>
<keyword evidence="5 7" id="KW-1133">Transmembrane helix</keyword>
<evidence type="ECO:0000256" key="2">
    <source>
        <dbReference type="ARBA" id="ARBA00006386"/>
    </source>
</evidence>
<comment type="similarity">
    <text evidence="2">Belongs to the UPF0718 family.</text>
</comment>
<dbReference type="Pfam" id="PF03773">
    <property type="entry name" value="ArsP_1"/>
    <property type="match status" value="1"/>
</dbReference>
<evidence type="ECO:0000313" key="9">
    <source>
        <dbReference type="Proteomes" id="UP000430670"/>
    </source>
</evidence>
<sequence>MLMNFQLWMERLQLGALFFVASMLGIWTTPSFIAWGKEHILLTANTGLSSFLTIFLAITIEALPFVLIGVFGSALVEVFVNEKQLERWLPRNPWIGPLLAAMLGVIFPFCECGLVPVARRLLGKGARPSFVIPFMLAVPVVNPVTAMSTYYAFYGHVEFVSLRLAGAFIVAVAAGYGLAFLEKRYGKHPSYLAIDRNCLGMTSSSCRCGCGHTHHHEPCEEKPPWRSTLQHRLNSLMNHTCDEFFMTGMYLLLGAALAAAAQVWLPRALLQELGMNTSLSVFVMMFLAFALSVCSAADAFVGAGFLNVYPPGAVLAFLIFGPMVDVKNTMMMFSSFRRSFVIGLIFFVTLSCLLLGMVSSYFGQSF</sequence>
<comment type="subcellular location">
    <subcellularLocation>
        <location evidence="1">Cell membrane</location>
        <topology evidence="1">Multi-pass membrane protein</topology>
    </subcellularLocation>
</comment>
<evidence type="ECO:0000256" key="6">
    <source>
        <dbReference type="ARBA" id="ARBA00023136"/>
    </source>
</evidence>
<evidence type="ECO:0000256" key="3">
    <source>
        <dbReference type="ARBA" id="ARBA00022475"/>
    </source>
</evidence>
<gene>
    <name evidence="8" type="ORF">GJ688_18565</name>
</gene>
<feature type="transmembrane region" description="Helical" evidence="7">
    <location>
        <begin position="244"/>
        <end position="265"/>
    </location>
</feature>